<dbReference type="Proteomes" id="UP000693970">
    <property type="component" value="Unassembled WGS sequence"/>
</dbReference>
<accession>A0A9K3L2C0</accession>
<evidence type="ECO:0000313" key="1">
    <source>
        <dbReference type="EMBL" id="KAG7354380.1"/>
    </source>
</evidence>
<sequence>MVEVVSEEIHNLTAGLHIVIEQRLHVEFVVSFRRPRDDHWRSIWKQLTRNFREEGNPQHEYSSFICNDDTKPMVWEYLDTVANPLGLAKTLLETFMMENHQRVNSSASEEHIVSFDRVHVLDMQGIAEAGLDISHVVSCDVLDVGRSPEGWLDVSDAKGKSGASFNTTKATIKKNQNYRMNSFNVWKVSSDDEIACTNLYCNRPS</sequence>
<name>A0A9K3L2C0_9STRA</name>
<dbReference type="EMBL" id="JAGRRH010000016">
    <property type="protein sequence ID" value="KAG7354380.1"/>
    <property type="molecule type" value="Genomic_DNA"/>
</dbReference>
<protein>
    <submittedName>
        <fullName evidence="1">Uncharacterized protein</fullName>
    </submittedName>
</protein>
<evidence type="ECO:0000313" key="2">
    <source>
        <dbReference type="Proteomes" id="UP000693970"/>
    </source>
</evidence>
<gene>
    <name evidence="1" type="ORF">IV203_003736</name>
</gene>
<reference evidence="1" key="2">
    <citation type="submission" date="2021-04" db="EMBL/GenBank/DDBJ databases">
        <authorList>
            <person name="Podell S."/>
        </authorList>
    </citation>
    <scope>NUCLEOTIDE SEQUENCE</scope>
    <source>
        <strain evidence="1">Hildebrandi</strain>
    </source>
</reference>
<keyword evidence="2" id="KW-1185">Reference proteome</keyword>
<comment type="caution">
    <text evidence="1">The sequence shown here is derived from an EMBL/GenBank/DDBJ whole genome shotgun (WGS) entry which is preliminary data.</text>
</comment>
<organism evidence="1 2">
    <name type="scientific">Nitzschia inconspicua</name>
    <dbReference type="NCBI Taxonomy" id="303405"/>
    <lineage>
        <taxon>Eukaryota</taxon>
        <taxon>Sar</taxon>
        <taxon>Stramenopiles</taxon>
        <taxon>Ochrophyta</taxon>
        <taxon>Bacillariophyta</taxon>
        <taxon>Bacillariophyceae</taxon>
        <taxon>Bacillariophycidae</taxon>
        <taxon>Bacillariales</taxon>
        <taxon>Bacillariaceae</taxon>
        <taxon>Nitzschia</taxon>
    </lineage>
</organism>
<proteinExistence type="predicted"/>
<dbReference type="AlphaFoldDB" id="A0A9K3L2C0"/>
<reference evidence="1" key="1">
    <citation type="journal article" date="2021" name="Sci. Rep.">
        <title>Diploid genomic architecture of Nitzschia inconspicua, an elite biomass production diatom.</title>
        <authorList>
            <person name="Oliver A."/>
            <person name="Podell S."/>
            <person name="Pinowska A."/>
            <person name="Traller J.C."/>
            <person name="Smith S.R."/>
            <person name="McClure R."/>
            <person name="Beliaev A."/>
            <person name="Bohutskyi P."/>
            <person name="Hill E.A."/>
            <person name="Rabines A."/>
            <person name="Zheng H."/>
            <person name="Allen L.Z."/>
            <person name="Kuo A."/>
            <person name="Grigoriev I.V."/>
            <person name="Allen A.E."/>
            <person name="Hazlebeck D."/>
            <person name="Allen E.E."/>
        </authorList>
    </citation>
    <scope>NUCLEOTIDE SEQUENCE</scope>
    <source>
        <strain evidence="1">Hildebrandi</strain>
    </source>
</reference>